<name>A0A9P7S0C4_9AGAR</name>
<protein>
    <submittedName>
        <fullName evidence="2">Uncharacterized protein</fullName>
    </submittedName>
</protein>
<keyword evidence="3" id="KW-1185">Reference proteome</keyword>
<organism evidence="2 3">
    <name type="scientific">Marasmius oreades</name>
    <name type="common">fairy-ring Marasmius</name>
    <dbReference type="NCBI Taxonomy" id="181124"/>
    <lineage>
        <taxon>Eukaryota</taxon>
        <taxon>Fungi</taxon>
        <taxon>Dikarya</taxon>
        <taxon>Basidiomycota</taxon>
        <taxon>Agaricomycotina</taxon>
        <taxon>Agaricomycetes</taxon>
        <taxon>Agaricomycetidae</taxon>
        <taxon>Agaricales</taxon>
        <taxon>Marasmiineae</taxon>
        <taxon>Marasmiaceae</taxon>
        <taxon>Marasmius</taxon>
    </lineage>
</organism>
<comment type="caution">
    <text evidence="2">The sequence shown here is derived from an EMBL/GenBank/DDBJ whole genome shotgun (WGS) entry which is preliminary data.</text>
</comment>
<evidence type="ECO:0000313" key="2">
    <source>
        <dbReference type="EMBL" id="KAG7093086.1"/>
    </source>
</evidence>
<gene>
    <name evidence="2" type="ORF">E1B28_009374</name>
</gene>
<evidence type="ECO:0000313" key="3">
    <source>
        <dbReference type="Proteomes" id="UP001049176"/>
    </source>
</evidence>
<feature type="region of interest" description="Disordered" evidence="1">
    <location>
        <begin position="1"/>
        <end position="28"/>
    </location>
</feature>
<reference evidence="2" key="1">
    <citation type="journal article" date="2021" name="Genome Biol. Evol.">
        <title>The assembled and annotated genome of the fairy-ring fungus Marasmius oreades.</title>
        <authorList>
            <person name="Hiltunen M."/>
            <person name="Ament-Velasquez S.L."/>
            <person name="Johannesson H."/>
        </authorList>
    </citation>
    <scope>NUCLEOTIDE SEQUENCE</scope>
    <source>
        <strain evidence="2">03SP1</strain>
    </source>
</reference>
<dbReference type="AlphaFoldDB" id="A0A9P7S0C4"/>
<sequence length="325" mass="34180">MSMGSLNCLTPTTVHPNSQNGQTTPQTPQFEEAREAVKADGLPSLDAKEVTGTVVFCRVKSLYLRIHGRIFDIIQHPEAEQVNNEGRVLVRNGEVICVAGVDLISTTGVKTCDSSDLDHVAVDAGIDSEGGSVAPGLSSYGASLGLQHIAGEISTGDGKVDSKIAGQDIVRAVDGLQFRTRDALLAYRSGVTVGITPPSLGLATAFSTGARPKVQSGAVVKEETALHVIVTLNAPEESVSMQIRNLRKALVGAVNGGSGEGLGEAFKRVIEGKIPLVVTVESADVMATLISLKKEVEDLLVPKNEKLSGDRFHVEQRPGNMTPPV</sequence>
<dbReference type="Gene3D" id="3.20.20.140">
    <property type="entry name" value="Metal-dependent hydrolases"/>
    <property type="match status" value="1"/>
</dbReference>
<dbReference type="KEGG" id="more:E1B28_009374"/>
<proteinExistence type="predicted"/>
<dbReference type="Proteomes" id="UP001049176">
    <property type="component" value="Chromosome 5"/>
</dbReference>
<evidence type="ECO:0000256" key="1">
    <source>
        <dbReference type="SAM" id="MobiDB-lite"/>
    </source>
</evidence>
<dbReference type="RefSeq" id="XP_043009556.1">
    <property type="nucleotide sequence ID" value="XM_043154265.1"/>
</dbReference>
<accession>A0A9P7S0C4</accession>
<dbReference type="EMBL" id="CM032185">
    <property type="protein sequence ID" value="KAG7093086.1"/>
    <property type="molecule type" value="Genomic_DNA"/>
</dbReference>
<dbReference type="GeneID" id="66078450"/>
<dbReference type="OrthoDB" id="10258955at2759"/>